<dbReference type="OrthoDB" id="9815829at2"/>
<proteinExistence type="predicted"/>
<name>A0A4R1BJG4_9BACT</name>
<organism evidence="2 3">
    <name type="scientific">Flaviaesturariibacter flavus</name>
    <dbReference type="NCBI Taxonomy" id="2502780"/>
    <lineage>
        <taxon>Bacteria</taxon>
        <taxon>Pseudomonadati</taxon>
        <taxon>Bacteroidota</taxon>
        <taxon>Chitinophagia</taxon>
        <taxon>Chitinophagales</taxon>
        <taxon>Chitinophagaceae</taxon>
        <taxon>Flaviaestuariibacter</taxon>
    </lineage>
</organism>
<reference evidence="2 3" key="1">
    <citation type="submission" date="2019-03" db="EMBL/GenBank/DDBJ databases">
        <authorList>
            <person name="Kim M.K.M."/>
        </authorList>
    </citation>
    <scope>NUCLEOTIDE SEQUENCE [LARGE SCALE GENOMIC DNA]</scope>
    <source>
        <strain evidence="2 3">17J68-12</strain>
    </source>
</reference>
<protein>
    <submittedName>
        <fullName evidence="2">Glycosyltransferase</fullName>
    </submittedName>
</protein>
<dbReference type="Gene3D" id="3.90.550.10">
    <property type="entry name" value="Spore Coat Polysaccharide Biosynthesis Protein SpsA, Chain A"/>
    <property type="match status" value="1"/>
</dbReference>
<gene>
    <name evidence="2" type="ORF">EPD60_04500</name>
</gene>
<dbReference type="SUPFAM" id="SSF53448">
    <property type="entry name" value="Nucleotide-diphospho-sugar transferases"/>
    <property type="match status" value="1"/>
</dbReference>
<accession>A0A4R1BJG4</accession>
<feature type="domain" description="Glycosyltransferase 2-like" evidence="1">
    <location>
        <begin position="7"/>
        <end position="120"/>
    </location>
</feature>
<dbReference type="AlphaFoldDB" id="A0A4R1BJG4"/>
<keyword evidence="2" id="KW-0808">Transferase</keyword>
<dbReference type="PANTHER" id="PTHR22916">
    <property type="entry name" value="GLYCOSYLTRANSFERASE"/>
    <property type="match status" value="1"/>
</dbReference>
<dbReference type="Pfam" id="PF00535">
    <property type="entry name" value="Glycos_transf_2"/>
    <property type="match status" value="1"/>
</dbReference>
<keyword evidence="3" id="KW-1185">Reference proteome</keyword>
<dbReference type="GO" id="GO:0016758">
    <property type="term" value="F:hexosyltransferase activity"/>
    <property type="evidence" value="ECO:0007669"/>
    <property type="project" value="UniProtKB-ARBA"/>
</dbReference>
<evidence type="ECO:0000313" key="2">
    <source>
        <dbReference type="EMBL" id="TCJ17456.1"/>
    </source>
</evidence>
<dbReference type="PANTHER" id="PTHR22916:SF3">
    <property type="entry name" value="UDP-GLCNAC:BETAGAL BETA-1,3-N-ACETYLGLUCOSAMINYLTRANSFERASE-LIKE PROTEIN 1"/>
    <property type="match status" value="1"/>
</dbReference>
<dbReference type="Proteomes" id="UP000295334">
    <property type="component" value="Unassembled WGS sequence"/>
</dbReference>
<dbReference type="InterPro" id="IPR029044">
    <property type="entry name" value="Nucleotide-diphossugar_trans"/>
</dbReference>
<comment type="caution">
    <text evidence="2">The sequence shown here is derived from an EMBL/GenBank/DDBJ whole genome shotgun (WGS) entry which is preliminary data.</text>
</comment>
<sequence length="266" mass="30609">MNHPTVSVLLPVYNAGRYLREAIDSVLAQTFTDFELLVLNDGSTDDSEAIIESYKDPRLKHLANDKNRGLIYTLNRGIGLAQGRYFARMDADDVCHPERFARQVEFLESNEAAVVATTLEMMDEAGAPLPPWADDRACISPSQIREKLLRDNCIAHPSVMGRAEIFKKYRYQEDQKEAEDYDLWLRLVADGHVIAKLNEPLLRYRVLAGGLTRREGLNAFERLARTKGKFLARRKADGTMNEYCRRLRSAYRRDLFRARIKKWLGR</sequence>
<dbReference type="EMBL" id="SJZI01000008">
    <property type="protein sequence ID" value="TCJ17456.1"/>
    <property type="molecule type" value="Genomic_DNA"/>
</dbReference>
<evidence type="ECO:0000313" key="3">
    <source>
        <dbReference type="Proteomes" id="UP000295334"/>
    </source>
</evidence>
<evidence type="ECO:0000259" key="1">
    <source>
        <dbReference type="Pfam" id="PF00535"/>
    </source>
</evidence>
<dbReference type="InterPro" id="IPR001173">
    <property type="entry name" value="Glyco_trans_2-like"/>
</dbReference>
<dbReference type="RefSeq" id="WP_131447278.1">
    <property type="nucleotide sequence ID" value="NZ_SJZI01000008.1"/>
</dbReference>